<dbReference type="EMBL" id="LXQA010276335">
    <property type="protein sequence ID" value="MCI40131.1"/>
    <property type="molecule type" value="Genomic_DNA"/>
</dbReference>
<proteinExistence type="predicted"/>
<dbReference type="Proteomes" id="UP000265520">
    <property type="component" value="Unassembled WGS sequence"/>
</dbReference>
<name>A0A392RU01_9FABA</name>
<dbReference type="AlphaFoldDB" id="A0A392RU01"/>
<organism evidence="1 2">
    <name type="scientific">Trifolium medium</name>
    <dbReference type="NCBI Taxonomy" id="97028"/>
    <lineage>
        <taxon>Eukaryota</taxon>
        <taxon>Viridiplantae</taxon>
        <taxon>Streptophyta</taxon>
        <taxon>Embryophyta</taxon>
        <taxon>Tracheophyta</taxon>
        <taxon>Spermatophyta</taxon>
        <taxon>Magnoliopsida</taxon>
        <taxon>eudicotyledons</taxon>
        <taxon>Gunneridae</taxon>
        <taxon>Pentapetalae</taxon>
        <taxon>rosids</taxon>
        <taxon>fabids</taxon>
        <taxon>Fabales</taxon>
        <taxon>Fabaceae</taxon>
        <taxon>Papilionoideae</taxon>
        <taxon>50 kb inversion clade</taxon>
        <taxon>NPAAA clade</taxon>
        <taxon>Hologalegina</taxon>
        <taxon>IRL clade</taxon>
        <taxon>Trifolieae</taxon>
        <taxon>Trifolium</taxon>
    </lineage>
</organism>
<evidence type="ECO:0000313" key="1">
    <source>
        <dbReference type="EMBL" id="MCI40131.1"/>
    </source>
</evidence>
<comment type="caution">
    <text evidence="1">The sequence shown here is derived from an EMBL/GenBank/DDBJ whole genome shotgun (WGS) entry which is preliminary data.</text>
</comment>
<sequence length="69" mass="7849">MASRTPPKGETHFDQCKYELKYLVQLNSSRDEPTKKEEGVEKMGGVKLRLSLNYPSNPKDINKGQDIPI</sequence>
<protein>
    <submittedName>
        <fullName evidence="1">Uncharacterized protein</fullName>
    </submittedName>
</protein>
<accession>A0A392RU01</accession>
<keyword evidence="2" id="KW-1185">Reference proteome</keyword>
<evidence type="ECO:0000313" key="2">
    <source>
        <dbReference type="Proteomes" id="UP000265520"/>
    </source>
</evidence>
<reference evidence="1 2" key="1">
    <citation type="journal article" date="2018" name="Front. Plant Sci.">
        <title>Red Clover (Trifolium pratense) and Zigzag Clover (T. medium) - A Picture of Genomic Similarities and Differences.</title>
        <authorList>
            <person name="Dluhosova J."/>
            <person name="Istvanek J."/>
            <person name="Nedelnik J."/>
            <person name="Repkova J."/>
        </authorList>
    </citation>
    <scope>NUCLEOTIDE SEQUENCE [LARGE SCALE GENOMIC DNA]</scope>
    <source>
        <strain evidence="2">cv. 10/8</strain>
        <tissue evidence="1">Leaf</tissue>
    </source>
</reference>
<feature type="non-terminal residue" evidence="1">
    <location>
        <position position="69"/>
    </location>
</feature>